<dbReference type="CDD" id="cd06261">
    <property type="entry name" value="TM_PBP2"/>
    <property type="match status" value="1"/>
</dbReference>
<evidence type="ECO:0000256" key="10">
    <source>
        <dbReference type="ARBA" id="ARBA00024202"/>
    </source>
</evidence>
<dbReference type="Gene3D" id="1.10.3720.10">
    <property type="entry name" value="MetI-like"/>
    <property type="match status" value="1"/>
</dbReference>
<evidence type="ECO:0000256" key="5">
    <source>
        <dbReference type="ARBA" id="ARBA00022692"/>
    </source>
</evidence>
<proteinExistence type="inferred from homology"/>
<keyword evidence="4" id="KW-0997">Cell inner membrane</keyword>
<keyword evidence="8 12" id="KW-1133">Transmembrane helix</keyword>
<dbReference type="InterPro" id="IPR050366">
    <property type="entry name" value="BP-dependent_transpt_permease"/>
</dbReference>
<keyword evidence="9 12" id="KW-0472">Membrane</keyword>
<accession>A0A518CCM6</accession>
<evidence type="ECO:0000256" key="3">
    <source>
        <dbReference type="ARBA" id="ARBA00022475"/>
    </source>
</evidence>
<dbReference type="InterPro" id="IPR000515">
    <property type="entry name" value="MetI-like"/>
</dbReference>
<dbReference type="GO" id="GO:0005886">
    <property type="term" value="C:plasma membrane"/>
    <property type="evidence" value="ECO:0007669"/>
    <property type="project" value="UniProtKB-SubCell"/>
</dbReference>
<evidence type="ECO:0000256" key="4">
    <source>
        <dbReference type="ARBA" id="ARBA00022519"/>
    </source>
</evidence>
<comment type="subcellular location">
    <subcellularLocation>
        <location evidence="1">Cell inner membrane</location>
        <topology evidence="1">Multi-pass membrane protein</topology>
    </subcellularLocation>
    <subcellularLocation>
        <location evidence="12">Cell membrane</location>
        <topology evidence="12">Multi-pass membrane protein</topology>
    </subcellularLocation>
</comment>
<keyword evidence="6" id="KW-0571">Peptide transport</keyword>
<keyword evidence="15" id="KW-1185">Reference proteome</keyword>
<feature type="transmembrane region" description="Helical" evidence="12">
    <location>
        <begin position="210"/>
        <end position="230"/>
    </location>
</feature>
<dbReference type="GO" id="GO:0015833">
    <property type="term" value="P:peptide transport"/>
    <property type="evidence" value="ECO:0007669"/>
    <property type="project" value="UniProtKB-KW"/>
</dbReference>
<sequence>MDSLKKHDPYADALPPIEKYQAMYNEARNIRGISLWQDAWRRLRRDWVSMTALSFLVLLALAAIFTPLFPLQSPREQDLANRLALPPEFHSTTQKANEDGEKETVPVSLHLKDLKGEEFDRRVGELWTDPTGFDMLLLHTRLVIFGDYCLPSLCGTDLLGRDLLSRLFYGARVSLIVGLVATLVSLIIGVSYGAIAGYSGGIVDDFMMRVVDIMYSVPFIFLVLFLITILSEDDVKQWLESYGISRIVILYIVIGAVYWLTMARVVRGQIISLKNEQFVDAARTVGASGLRIVFLHLVPNVMSIVIVYLTLTIPAVMLFEAFLSFLGLGVEAPAVSWGVLAEEGLRVITPVKIYWWLVVFPALALASTLYSLNFLGDGLRDALDPRMKNR</sequence>
<evidence type="ECO:0000313" key="14">
    <source>
        <dbReference type="EMBL" id="QDU76971.1"/>
    </source>
</evidence>
<evidence type="ECO:0000256" key="11">
    <source>
        <dbReference type="ARBA" id="ARBA00072251"/>
    </source>
</evidence>
<dbReference type="Pfam" id="PF00528">
    <property type="entry name" value="BPD_transp_1"/>
    <property type="match status" value="1"/>
</dbReference>
<evidence type="ECO:0000256" key="8">
    <source>
        <dbReference type="ARBA" id="ARBA00022989"/>
    </source>
</evidence>
<feature type="transmembrane region" description="Helical" evidence="12">
    <location>
        <begin position="47"/>
        <end position="69"/>
    </location>
</feature>
<dbReference type="GO" id="GO:0015031">
    <property type="term" value="P:protein transport"/>
    <property type="evidence" value="ECO:0007669"/>
    <property type="project" value="UniProtKB-KW"/>
</dbReference>
<dbReference type="InterPro" id="IPR035906">
    <property type="entry name" value="MetI-like_sf"/>
</dbReference>
<feature type="transmembrane region" description="Helical" evidence="12">
    <location>
        <begin position="353"/>
        <end position="372"/>
    </location>
</feature>
<keyword evidence="2 12" id="KW-0813">Transport</keyword>
<dbReference type="KEGG" id="bvo:Pan97_40300"/>
<dbReference type="Proteomes" id="UP000318626">
    <property type="component" value="Chromosome"/>
</dbReference>
<evidence type="ECO:0000256" key="12">
    <source>
        <dbReference type="RuleBase" id="RU363032"/>
    </source>
</evidence>
<dbReference type="AlphaFoldDB" id="A0A518CCM6"/>
<name>A0A518CCM6_9BACT</name>
<feature type="transmembrane region" description="Helical" evidence="12">
    <location>
        <begin position="293"/>
        <end position="316"/>
    </location>
</feature>
<feature type="transmembrane region" description="Helical" evidence="12">
    <location>
        <begin position="242"/>
        <end position="261"/>
    </location>
</feature>
<feature type="domain" description="ABC transmembrane type-1" evidence="13">
    <location>
        <begin position="171"/>
        <end position="376"/>
    </location>
</feature>
<evidence type="ECO:0000256" key="9">
    <source>
        <dbReference type="ARBA" id="ARBA00023136"/>
    </source>
</evidence>
<gene>
    <name evidence="14" type="primary">dppC</name>
    <name evidence="14" type="ORF">Pan97_40300</name>
</gene>
<dbReference type="EMBL" id="CP036289">
    <property type="protein sequence ID" value="QDU76971.1"/>
    <property type="molecule type" value="Genomic_DNA"/>
</dbReference>
<evidence type="ECO:0000256" key="1">
    <source>
        <dbReference type="ARBA" id="ARBA00004429"/>
    </source>
</evidence>
<feature type="transmembrane region" description="Helical" evidence="12">
    <location>
        <begin position="322"/>
        <end position="341"/>
    </location>
</feature>
<evidence type="ECO:0000313" key="15">
    <source>
        <dbReference type="Proteomes" id="UP000318626"/>
    </source>
</evidence>
<dbReference type="PANTHER" id="PTHR43386:SF2">
    <property type="entry name" value="OLIGOPEPTIDE TRANSPORT SYSTEM PERMEASE PROTEIN OPPC"/>
    <property type="match status" value="1"/>
</dbReference>
<keyword evidence="7" id="KW-0653">Protein transport</keyword>
<protein>
    <recommendedName>
        <fullName evidence="11">Oligopeptide transport system permease protein OppC</fullName>
    </recommendedName>
</protein>
<dbReference type="Pfam" id="PF12911">
    <property type="entry name" value="OppC_N"/>
    <property type="match status" value="1"/>
</dbReference>
<dbReference type="InterPro" id="IPR025966">
    <property type="entry name" value="OppC_N"/>
</dbReference>
<comment type="similarity">
    <text evidence="10">Belongs to the binding-protein-dependent transport system permease family. OppBC subfamily.</text>
</comment>
<evidence type="ECO:0000256" key="6">
    <source>
        <dbReference type="ARBA" id="ARBA00022856"/>
    </source>
</evidence>
<evidence type="ECO:0000259" key="13">
    <source>
        <dbReference type="PROSITE" id="PS50928"/>
    </source>
</evidence>
<dbReference type="PROSITE" id="PS50928">
    <property type="entry name" value="ABC_TM1"/>
    <property type="match status" value="1"/>
</dbReference>
<feature type="transmembrane region" description="Helical" evidence="12">
    <location>
        <begin position="173"/>
        <end position="198"/>
    </location>
</feature>
<dbReference type="PANTHER" id="PTHR43386">
    <property type="entry name" value="OLIGOPEPTIDE TRANSPORT SYSTEM PERMEASE PROTEIN APPC"/>
    <property type="match status" value="1"/>
</dbReference>
<evidence type="ECO:0000256" key="7">
    <source>
        <dbReference type="ARBA" id="ARBA00022927"/>
    </source>
</evidence>
<dbReference type="GO" id="GO:0055085">
    <property type="term" value="P:transmembrane transport"/>
    <property type="evidence" value="ECO:0007669"/>
    <property type="project" value="InterPro"/>
</dbReference>
<dbReference type="SUPFAM" id="SSF161098">
    <property type="entry name" value="MetI-like"/>
    <property type="match status" value="1"/>
</dbReference>
<reference evidence="15" key="1">
    <citation type="submission" date="2019-02" db="EMBL/GenBank/DDBJ databases">
        <title>Deep-cultivation of Planctomycetes and their phenomic and genomic characterization uncovers novel biology.</title>
        <authorList>
            <person name="Wiegand S."/>
            <person name="Jogler M."/>
            <person name="Boedeker C."/>
            <person name="Pinto D."/>
            <person name="Vollmers J."/>
            <person name="Rivas-Marin E."/>
            <person name="Kohn T."/>
            <person name="Peeters S.H."/>
            <person name="Heuer A."/>
            <person name="Rast P."/>
            <person name="Oberbeckmann S."/>
            <person name="Bunk B."/>
            <person name="Jeske O."/>
            <person name="Meyerdierks A."/>
            <person name="Storesund J.E."/>
            <person name="Kallscheuer N."/>
            <person name="Luecker S."/>
            <person name="Lage O.M."/>
            <person name="Pohl T."/>
            <person name="Merkel B.J."/>
            <person name="Hornburger P."/>
            <person name="Mueller R.-W."/>
            <person name="Bruemmer F."/>
            <person name="Labrenz M."/>
            <person name="Spormann A.M."/>
            <person name="Op den Camp H."/>
            <person name="Overmann J."/>
            <person name="Amann R."/>
            <person name="Jetten M.S.M."/>
            <person name="Mascher T."/>
            <person name="Medema M.H."/>
            <person name="Devos D.P."/>
            <person name="Kaster A.-K."/>
            <person name="Ovreas L."/>
            <person name="Rohde M."/>
            <person name="Galperin M.Y."/>
            <person name="Jogler C."/>
        </authorList>
    </citation>
    <scope>NUCLEOTIDE SEQUENCE [LARGE SCALE GENOMIC DNA]</scope>
    <source>
        <strain evidence="15">Pan97</strain>
    </source>
</reference>
<evidence type="ECO:0000256" key="2">
    <source>
        <dbReference type="ARBA" id="ARBA00022448"/>
    </source>
</evidence>
<keyword evidence="3" id="KW-1003">Cell membrane</keyword>
<organism evidence="14 15">
    <name type="scientific">Bremerella volcania</name>
    <dbReference type="NCBI Taxonomy" id="2527984"/>
    <lineage>
        <taxon>Bacteria</taxon>
        <taxon>Pseudomonadati</taxon>
        <taxon>Planctomycetota</taxon>
        <taxon>Planctomycetia</taxon>
        <taxon>Pirellulales</taxon>
        <taxon>Pirellulaceae</taxon>
        <taxon>Bremerella</taxon>
    </lineage>
</organism>
<keyword evidence="5 12" id="KW-0812">Transmembrane</keyword>